<protein>
    <recommendedName>
        <fullName evidence="4">Peptidylprolyl isomerase</fullName>
    </recommendedName>
</protein>
<reference evidence="2" key="1">
    <citation type="submission" date="2020-11" db="EMBL/GenBank/DDBJ databases">
        <title>Chlorella ohadii genome sequencing and assembly.</title>
        <authorList>
            <person name="Murik O."/>
            <person name="Treves H."/>
            <person name="Kedem I."/>
            <person name="Shotland Y."/>
            <person name="Kaplan A."/>
        </authorList>
    </citation>
    <scope>NUCLEOTIDE SEQUENCE</scope>
    <source>
        <strain evidence="2">1</strain>
    </source>
</reference>
<keyword evidence="1" id="KW-0732">Signal</keyword>
<feature type="chain" id="PRO_5042217234" description="Peptidylprolyl isomerase" evidence="1">
    <location>
        <begin position="19"/>
        <end position="224"/>
    </location>
</feature>
<comment type="caution">
    <text evidence="2">The sequence shown here is derived from an EMBL/GenBank/DDBJ whole genome shotgun (WGS) entry which is preliminary data.</text>
</comment>
<evidence type="ECO:0000313" key="2">
    <source>
        <dbReference type="EMBL" id="KAI7844862.1"/>
    </source>
</evidence>
<dbReference type="EMBL" id="JADXDR010000023">
    <property type="protein sequence ID" value="KAI7844862.1"/>
    <property type="molecule type" value="Genomic_DNA"/>
</dbReference>
<dbReference type="PANTHER" id="PTHR46873:SF1">
    <property type="entry name" value="EXPRESSED PROTEIN"/>
    <property type="match status" value="1"/>
</dbReference>
<keyword evidence="3" id="KW-1185">Reference proteome</keyword>
<dbReference type="InterPro" id="IPR029000">
    <property type="entry name" value="Cyclophilin-like_dom_sf"/>
</dbReference>
<accession>A0AAD5DV13</accession>
<dbReference type="SUPFAM" id="SSF50891">
    <property type="entry name" value="Cyclophilin-like"/>
    <property type="match status" value="1"/>
</dbReference>
<evidence type="ECO:0008006" key="4">
    <source>
        <dbReference type="Google" id="ProtNLM"/>
    </source>
</evidence>
<proteinExistence type="predicted"/>
<evidence type="ECO:0000313" key="3">
    <source>
        <dbReference type="Proteomes" id="UP001205105"/>
    </source>
</evidence>
<gene>
    <name evidence="2" type="ORF">COHA_001515</name>
</gene>
<dbReference type="Proteomes" id="UP001205105">
    <property type="component" value="Unassembled WGS sequence"/>
</dbReference>
<dbReference type="PANTHER" id="PTHR46873">
    <property type="entry name" value="EXPRESSED PROTEIN"/>
    <property type="match status" value="1"/>
</dbReference>
<name>A0AAD5DV13_9CHLO</name>
<organism evidence="2 3">
    <name type="scientific">Chlorella ohadii</name>
    <dbReference type="NCBI Taxonomy" id="2649997"/>
    <lineage>
        <taxon>Eukaryota</taxon>
        <taxon>Viridiplantae</taxon>
        <taxon>Chlorophyta</taxon>
        <taxon>core chlorophytes</taxon>
        <taxon>Trebouxiophyceae</taxon>
        <taxon>Chlorellales</taxon>
        <taxon>Chlorellaceae</taxon>
        <taxon>Chlorella clade</taxon>
        <taxon>Chlorella</taxon>
    </lineage>
</organism>
<feature type="signal peptide" evidence="1">
    <location>
        <begin position="1"/>
        <end position="18"/>
    </location>
</feature>
<evidence type="ECO:0000256" key="1">
    <source>
        <dbReference type="SAM" id="SignalP"/>
    </source>
</evidence>
<sequence length="224" mass="24324">MLGALLLLLLLALQTAAADPSARASLKAAARGLVAAAAITPTLTEPGRTVVLHTQFGQIRIRLLEQLAPRITALVWDLAVKRGCQGAYSCAFYRNEARPQPPANPLGPPYALLQGRLHDLAEDPPYEGASIEVRRGHVCFIPGGKDFFIALGDHPEWGTSHPVWGIVDQWAAVDAIVSQQHNTWVDPGCKRDCIPLRILQVEVPFKLATEGDHTLGSSRWVLHS</sequence>
<dbReference type="AlphaFoldDB" id="A0AAD5DV13"/>